<feature type="region of interest" description="Disordered" evidence="1">
    <location>
        <begin position="1"/>
        <end position="31"/>
    </location>
</feature>
<dbReference type="EMBL" id="PFMD01000081">
    <property type="protein sequence ID" value="PIY95453.1"/>
    <property type="molecule type" value="Genomic_DNA"/>
</dbReference>
<accession>A0A2M7RFA8</accession>
<reference evidence="2 3" key="1">
    <citation type="submission" date="2017-09" db="EMBL/GenBank/DDBJ databases">
        <title>Depth-based differentiation of microbial function through sediment-hosted aquifers and enrichment of novel symbionts in the deep terrestrial subsurface.</title>
        <authorList>
            <person name="Probst A.J."/>
            <person name="Ladd B."/>
            <person name="Jarett J.K."/>
            <person name="Geller-Mcgrath D.E."/>
            <person name="Sieber C.M."/>
            <person name="Emerson J.B."/>
            <person name="Anantharaman K."/>
            <person name="Thomas B.C."/>
            <person name="Malmstrom R."/>
            <person name="Stieglmeier M."/>
            <person name="Klingl A."/>
            <person name="Woyke T."/>
            <person name="Ryan C.M."/>
            <person name="Banfield J.F."/>
        </authorList>
    </citation>
    <scope>NUCLEOTIDE SEQUENCE [LARGE SCALE GENOMIC DNA]</scope>
    <source>
        <strain evidence="2">CG_4_10_14_0_8_um_filter_42_10</strain>
    </source>
</reference>
<evidence type="ECO:0000313" key="3">
    <source>
        <dbReference type="Proteomes" id="UP000230779"/>
    </source>
</evidence>
<sequence>NQNANLNTNTNSAANTNTSTNENANDNTNSSVIDTSEWKTYTNEGYEYSVKYPREWAVSSEVEGTFTYIKPSPSSECFLKIHNPSFLGRGMESFVPGQDETVTVLGKEFIRKNWLNNKGDLVQFGFEIQKDEFLLGIEGFVDKSFNECENILESIYESLELI</sequence>
<comment type="caution">
    <text evidence="2">The sequence shown here is derived from an EMBL/GenBank/DDBJ whole genome shotgun (WGS) entry which is preliminary data.</text>
</comment>
<protein>
    <recommendedName>
        <fullName evidence="4">DUF4367 domain-containing protein</fullName>
    </recommendedName>
</protein>
<name>A0A2M7RFA8_9BACT</name>
<feature type="non-terminal residue" evidence="2">
    <location>
        <position position="1"/>
    </location>
</feature>
<organism evidence="2 3">
    <name type="scientific">Candidatus Kerfeldbacteria bacterium CG_4_10_14_0_8_um_filter_42_10</name>
    <dbReference type="NCBI Taxonomy" id="2014248"/>
    <lineage>
        <taxon>Bacteria</taxon>
        <taxon>Candidatus Kerfeldiibacteriota</taxon>
    </lineage>
</organism>
<gene>
    <name evidence="2" type="ORF">COY66_06800</name>
</gene>
<evidence type="ECO:0000313" key="2">
    <source>
        <dbReference type="EMBL" id="PIY95453.1"/>
    </source>
</evidence>
<evidence type="ECO:0000256" key="1">
    <source>
        <dbReference type="SAM" id="MobiDB-lite"/>
    </source>
</evidence>
<proteinExistence type="predicted"/>
<evidence type="ECO:0008006" key="4">
    <source>
        <dbReference type="Google" id="ProtNLM"/>
    </source>
</evidence>
<dbReference type="Proteomes" id="UP000230779">
    <property type="component" value="Unassembled WGS sequence"/>
</dbReference>
<dbReference type="AlphaFoldDB" id="A0A2M7RFA8"/>